<reference evidence="1 2" key="1">
    <citation type="submission" date="2018-10" db="EMBL/GenBank/DDBJ databases">
        <title>The genome of Streptomyces dangxiongensis Z022.</title>
        <authorList>
            <person name="Zhang B."/>
        </authorList>
    </citation>
    <scope>NUCLEOTIDE SEQUENCE [LARGE SCALE GENOMIC DNA]</scope>
    <source>
        <strain evidence="1 2">Z022</strain>
    </source>
</reference>
<protein>
    <submittedName>
        <fullName evidence="1">Uncharacterized protein</fullName>
    </submittedName>
</protein>
<gene>
    <name evidence="1" type="ORF">D9753_17115</name>
</gene>
<evidence type="ECO:0000313" key="1">
    <source>
        <dbReference type="EMBL" id="AYN40341.1"/>
    </source>
</evidence>
<dbReference type="OrthoDB" id="4226177at2"/>
<proteinExistence type="predicted"/>
<dbReference type="RefSeq" id="WP_121787794.1">
    <property type="nucleotide sequence ID" value="NZ_CP033073.1"/>
</dbReference>
<evidence type="ECO:0000313" key="2">
    <source>
        <dbReference type="Proteomes" id="UP000268329"/>
    </source>
</evidence>
<dbReference type="Proteomes" id="UP000268329">
    <property type="component" value="Chromosome"/>
</dbReference>
<keyword evidence="2" id="KW-1185">Reference proteome</keyword>
<sequence>MPHVEKDYEAVYLPDQRAGFVWDLSGGRLVISGGCPACAGPTVHPVPDVMPGAVTMGRRRRTAEETVPDEVYMQCRCLRAHAGDEQETGGCGAAWTAVRPAGAGA</sequence>
<accession>A0A3G2JFD6</accession>
<dbReference type="AlphaFoldDB" id="A0A3G2JFD6"/>
<name>A0A3G2JFD6_9ACTN</name>
<organism evidence="1 2">
    <name type="scientific">Streptomyces dangxiongensis</name>
    <dbReference type="NCBI Taxonomy" id="1442032"/>
    <lineage>
        <taxon>Bacteria</taxon>
        <taxon>Bacillati</taxon>
        <taxon>Actinomycetota</taxon>
        <taxon>Actinomycetes</taxon>
        <taxon>Kitasatosporales</taxon>
        <taxon>Streptomycetaceae</taxon>
        <taxon>Streptomyces</taxon>
    </lineage>
</organism>
<dbReference type="KEGG" id="sdd:D9753_17115"/>
<dbReference type="EMBL" id="CP033073">
    <property type="protein sequence ID" value="AYN40341.1"/>
    <property type="molecule type" value="Genomic_DNA"/>
</dbReference>